<evidence type="ECO:0000313" key="3">
    <source>
        <dbReference type="Proteomes" id="UP001565368"/>
    </source>
</evidence>
<evidence type="ECO:0008006" key="4">
    <source>
        <dbReference type="Google" id="ProtNLM"/>
    </source>
</evidence>
<gene>
    <name evidence="2" type="ORF">Q8F55_004983</name>
</gene>
<feature type="compositionally biased region" description="Basic residues" evidence="1">
    <location>
        <begin position="195"/>
        <end position="205"/>
    </location>
</feature>
<dbReference type="RefSeq" id="XP_069208122.1">
    <property type="nucleotide sequence ID" value="XM_069353480.1"/>
</dbReference>
<feature type="region of interest" description="Disordered" evidence="1">
    <location>
        <begin position="279"/>
        <end position="461"/>
    </location>
</feature>
<organism evidence="2 3">
    <name type="scientific">Vanrija albida</name>
    <dbReference type="NCBI Taxonomy" id="181172"/>
    <lineage>
        <taxon>Eukaryota</taxon>
        <taxon>Fungi</taxon>
        <taxon>Dikarya</taxon>
        <taxon>Basidiomycota</taxon>
        <taxon>Agaricomycotina</taxon>
        <taxon>Tremellomycetes</taxon>
        <taxon>Trichosporonales</taxon>
        <taxon>Trichosporonaceae</taxon>
        <taxon>Vanrija</taxon>
    </lineage>
</organism>
<proteinExistence type="predicted"/>
<dbReference type="GeneID" id="95986026"/>
<feature type="compositionally biased region" description="Basic and acidic residues" evidence="1">
    <location>
        <begin position="104"/>
        <end position="113"/>
    </location>
</feature>
<feature type="compositionally biased region" description="Low complexity" evidence="1">
    <location>
        <begin position="279"/>
        <end position="313"/>
    </location>
</feature>
<evidence type="ECO:0000256" key="1">
    <source>
        <dbReference type="SAM" id="MobiDB-lite"/>
    </source>
</evidence>
<feature type="compositionally biased region" description="Basic and acidic residues" evidence="1">
    <location>
        <begin position="375"/>
        <end position="385"/>
    </location>
</feature>
<feature type="compositionally biased region" description="Basic residues" evidence="1">
    <location>
        <begin position="94"/>
        <end position="103"/>
    </location>
</feature>
<comment type="caution">
    <text evidence="2">The sequence shown here is derived from an EMBL/GenBank/DDBJ whole genome shotgun (WGS) entry which is preliminary data.</text>
</comment>
<dbReference type="Proteomes" id="UP001565368">
    <property type="component" value="Unassembled WGS sequence"/>
</dbReference>
<keyword evidence="3" id="KW-1185">Reference proteome</keyword>
<feature type="compositionally biased region" description="Pro residues" evidence="1">
    <location>
        <begin position="314"/>
        <end position="335"/>
    </location>
</feature>
<feature type="compositionally biased region" description="Acidic residues" evidence="1">
    <location>
        <begin position="126"/>
        <end position="136"/>
    </location>
</feature>
<feature type="compositionally biased region" description="Low complexity" evidence="1">
    <location>
        <begin position="154"/>
        <end position="169"/>
    </location>
</feature>
<reference evidence="2 3" key="1">
    <citation type="submission" date="2023-08" db="EMBL/GenBank/DDBJ databases">
        <title>Annotated Genome Sequence of Vanrija albida AlHP1.</title>
        <authorList>
            <person name="Herzog R."/>
        </authorList>
    </citation>
    <scope>NUCLEOTIDE SEQUENCE [LARGE SCALE GENOMIC DNA]</scope>
    <source>
        <strain evidence="2 3">AlHP1</strain>
    </source>
</reference>
<protein>
    <recommendedName>
        <fullName evidence="4">Coilin</fullName>
    </recommendedName>
</protein>
<dbReference type="EMBL" id="JBBXJM010000004">
    <property type="protein sequence ID" value="KAL1408178.1"/>
    <property type="molecule type" value="Genomic_DNA"/>
</dbReference>
<feature type="compositionally biased region" description="Low complexity" evidence="1">
    <location>
        <begin position="448"/>
        <end position="461"/>
    </location>
</feature>
<feature type="compositionally biased region" description="Low complexity" evidence="1">
    <location>
        <begin position="84"/>
        <end position="93"/>
    </location>
</feature>
<evidence type="ECO:0000313" key="2">
    <source>
        <dbReference type="EMBL" id="KAL1408178.1"/>
    </source>
</evidence>
<sequence>MRVKVHVLAPLPERKVILAVEDGASVAQLAAQVCAGVLGGVRASDLALEVDGFELLGGRVAEVLEADDVVTVRLKPTSSKRARSSSAAATPASKRVRRSKSRSARPEAVERPEAVPLPESGSSESESSDSSEDDSSSSESESSDASSDSDSDSDSSSSSSSSSSSASSAAPPPPPQPKPQHIPPGEGKSATHERNARRRKARQARKLAEEGGDCAAPAAVVADALPEGGLSTTATPVTPLLPVPRVMANRNKKRGFLKDAGTGLRTVFGGEEAAEAAETVVENAEASASTSAAAPAPAALTAAPAPSASTSAPAPAPAPAAPVPAPATTPAPSLPATPVRVTQPLHPRAPFLPPSERPLPTNVFVSSKQFPFVKDQQRKGRDARASKPQANGHSGGERELPYDVPYDFSQGLPYGDAEGDEGRPAPPAWAKPAKPAANGSASVPGRAPIPSILSPSPAPDASPNTALWDRVDAAFDSLPLYRASATLAPGTLVAWREVAIDFTTFTPEVKLLLGVVRSASRVAVALERVPHPALVNPEEEDAGPVVETFTPQGLEGAGRRVVPADWA</sequence>
<feature type="compositionally biased region" description="Low complexity" evidence="1">
    <location>
        <begin position="137"/>
        <end position="146"/>
    </location>
</feature>
<accession>A0ABR3Q0K6</accession>
<feature type="compositionally biased region" description="Pro residues" evidence="1">
    <location>
        <begin position="170"/>
        <end position="182"/>
    </location>
</feature>
<feature type="region of interest" description="Disordered" evidence="1">
    <location>
        <begin position="75"/>
        <end position="216"/>
    </location>
</feature>
<name>A0ABR3Q0K6_9TREE</name>